<keyword evidence="5" id="KW-0464">Manganese</keyword>
<dbReference type="GO" id="GO:0030976">
    <property type="term" value="F:thiamine pyrophosphate binding"/>
    <property type="evidence" value="ECO:0007669"/>
    <property type="project" value="InterPro"/>
</dbReference>
<keyword evidence="1 7" id="KW-0808">Transferase</keyword>
<dbReference type="InterPro" id="IPR029061">
    <property type="entry name" value="THDP-binding"/>
</dbReference>
<evidence type="ECO:0000256" key="2">
    <source>
        <dbReference type="ARBA" id="ARBA00022723"/>
    </source>
</evidence>
<dbReference type="PANTHER" id="PTHR42916:SF1">
    <property type="entry name" value="PROTEIN PHYLLO, CHLOROPLASTIC"/>
    <property type="match status" value="1"/>
</dbReference>
<proteinExistence type="predicted"/>
<dbReference type="InterPro" id="IPR012001">
    <property type="entry name" value="Thiamin_PyroP_enz_TPP-bd_dom"/>
</dbReference>
<keyword evidence="2" id="KW-0479">Metal-binding</keyword>
<dbReference type="Pfam" id="PF02776">
    <property type="entry name" value="TPP_enzyme_N"/>
    <property type="match status" value="1"/>
</dbReference>
<dbReference type="GO" id="GO:0009234">
    <property type="term" value="P:menaquinone biosynthetic process"/>
    <property type="evidence" value="ECO:0007669"/>
    <property type="project" value="InterPro"/>
</dbReference>
<reference evidence="7" key="1">
    <citation type="submission" date="2019-11" db="EMBL/GenBank/DDBJ databases">
        <authorList>
            <person name="Feng L."/>
        </authorList>
    </citation>
    <scope>NUCLEOTIDE SEQUENCE</scope>
    <source>
        <strain evidence="7">AcaccaeLFYP115</strain>
    </source>
</reference>
<evidence type="ECO:0000259" key="6">
    <source>
        <dbReference type="Pfam" id="PF02776"/>
    </source>
</evidence>
<evidence type="ECO:0000256" key="5">
    <source>
        <dbReference type="ARBA" id="ARBA00023211"/>
    </source>
</evidence>
<dbReference type="Gene3D" id="3.40.50.1220">
    <property type="entry name" value="TPP-binding domain"/>
    <property type="match status" value="1"/>
</dbReference>
<evidence type="ECO:0000256" key="1">
    <source>
        <dbReference type="ARBA" id="ARBA00022679"/>
    </source>
</evidence>
<dbReference type="CDD" id="cd07037">
    <property type="entry name" value="TPP_PYR_MenD"/>
    <property type="match status" value="1"/>
</dbReference>
<gene>
    <name evidence="7" type="primary">menD</name>
    <name evidence="7" type="ORF">ACLFYP115_00203</name>
</gene>
<sequence>MYSNEKSVQILLKLLKEYKIKDVVLSPGGSNAPIVKSFEYDKEFNCYSVVDERNAAYVALGMAQQLRRPVACVCTAGTAVSNYLPGITEAFYQNVPVVAITSDGLSSLLDQLELQKIDQVGIFKGCIKKEVALPAVKTEMDEWYCNRLVNEALLELNHHGTGPVHINIPITLSLECSEKVLPKQRIIERHTISNTDFSTFSSYLRNKKIMIVVGENLNIKETQIKLFNSFFEKYDCFYSVEAVSNLNCNGCVITYPITETEYAFKRPELIPDIVISLGNFVATYKLKEILRMYNKKIENWLVSDSGCVRDPYFSLTNIFEGNFVEFFQKLTCVDFSEANHEYYKKWNNAASSINLGDLKFSSLSIARELSKSIPDYSILHTAILNSTRITQFFDFNKTVKYYSNLGALGIDGCLATFIGHSLVTENLSFLLIGDLSFFYGMNGISIRGIKNNVRIILLNNGGGEEFKIKLPYTGMDKFVCAQNKRTAKGWVESLGFEYFSAASNDEVRDALSIFAQESETPLFLEIFIDIDEDSELIRDIYASNTNNHSTASVSLKKGITKLLPSDVKDKIKNILNP</sequence>
<dbReference type="EMBL" id="CACRSQ010000002">
    <property type="protein sequence ID" value="VYS74795.1"/>
    <property type="molecule type" value="Genomic_DNA"/>
</dbReference>
<keyword evidence="3" id="KW-0460">Magnesium</keyword>
<dbReference type="EC" id="2.2.1.9" evidence="7"/>
<dbReference type="AlphaFoldDB" id="A0A6N2R465"/>
<keyword evidence="4" id="KW-0786">Thiamine pyrophosphate</keyword>
<feature type="domain" description="Thiamine pyrophosphate enzyme N-terminal TPP-binding" evidence="6">
    <location>
        <begin position="9"/>
        <end position="121"/>
    </location>
</feature>
<name>A0A6N2R465_9FIRM</name>
<dbReference type="GO" id="GO:0070204">
    <property type="term" value="F:2-succinyl-5-enolpyruvyl-6-hydroxy-3-cyclohexene-1-carboxylic-acid synthase activity"/>
    <property type="evidence" value="ECO:0007669"/>
    <property type="project" value="UniProtKB-EC"/>
</dbReference>
<dbReference type="Gene3D" id="3.40.50.970">
    <property type="match status" value="2"/>
</dbReference>
<accession>A0A6N2R465</accession>
<dbReference type="SUPFAM" id="SSF52518">
    <property type="entry name" value="Thiamin diphosphate-binding fold (THDP-binding)"/>
    <property type="match status" value="2"/>
</dbReference>
<dbReference type="RefSeq" id="WP_006565710.1">
    <property type="nucleotide sequence ID" value="NZ_BAABZP010000001.1"/>
</dbReference>
<evidence type="ECO:0000256" key="4">
    <source>
        <dbReference type="ARBA" id="ARBA00023052"/>
    </source>
</evidence>
<protein>
    <submittedName>
        <fullName evidence="7">2-succinyl-5-enolpyruvyl-6-hydroxy-3-cyclohexene-1-carboxylate synthase</fullName>
        <ecNumber evidence="7">2.2.1.9</ecNumber>
    </submittedName>
</protein>
<dbReference type="PIRSF" id="PIRSF004983">
    <property type="entry name" value="MenD"/>
    <property type="match status" value="1"/>
</dbReference>
<evidence type="ECO:0000256" key="3">
    <source>
        <dbReference type="ARBA" id="ARBA00022842"/>
    </source>
</evidence>
<dbReference type="PANTHER" id="PTHR42916">
    <property type="entry name" value="2-SUCCINYL-5-ENOLPYRUVYL-6-HYDROXY-3-CYCLOHEXENE-1-CARBOXYLATE SYNTHASE"/>
    <property type="match status" value="1"/>
</dbReference>
<dbReference type="GO" id="GO:0046872">
    <property type="term" value="F:metal ion binding"/>
    <property type="evidence" value="ECO:0007669"/>
    <property type="project" value="UniProtKB-KW"/>
</dbReference>
<evidence type="ECO:0000313" key="7">
    <source>
        <dbReference type="EMBL" id="VYS74795.1"/>
    </source>
</evidence>
<dbReference type="InterPro" id="IPR004433">
    <property type="entry name" value="MenaQ_synth_MenD"/>
</dbReference>
<organism evidence="7">
    <name type="scientific">Anaerostipes caccae</name>
    <dbReference type="NCBI Taxonomy" id="105841"/>
    <lineage>
        <taxon>Bacteria</taxon>
        <taxon>Bacillati</taxon>
        <taxon>Bacillota</taxon>
        <taxon>Clostridia</taxon>
        <taxon>Lachnospirales</taxon>
        <taxon>Lachnospiraceae</taxon>
        <taxon>Anaerostipes</taxon>
    </lineage>
</organism>